<dbReference type="InterPro" id="IPR029151">
    <property type="entry name" value="Sensor-like_sf"/>
</dbReference>
<keyword evidence="2" id="KW-0812">Transmembrane</keyword>
<comment type="caution">
    <text evidence="4">The sequence shown here is derived from an EMBL/GenBank/DDBJ whole genome shotgun (WGS) entry which is preliminary data.</text>
</comment>
<dbReference type="SMART" id="SM00304">
    <property type="entry name" value="HAMP"/>
    <property type="match status" value="1"/>
</dbReference>
<dbReference type="SUPFAM" id="SSF158472">
    <property type="entry name" value="HAMP domain-like"/>
    <property type="match status" value="1"/>
</dbReference>
<dbReference type="Gene3D" id="3.30.450.20">
    <property type="entry name" value="PAS domain"/>
    <property type="match status" value="2"/>
</dbReference>
<dbReference type="Proteomes" id="UP001576774">
    <property type="component" value="Unassembled WGS sequence"/>
</dbReference>
<dbReference type="InterPro" id="IPR003660">
    <property type="entry name" value="HAMP_dom"/>
</dbReference>
<dbReference type="SUPFAM" id="SSF47090">
    <property type="entry name" value="PGBD-like"/>
    <property type="match status" value="1"/>
</dbReference>
<dbReference type="InterPro" id="IPR002477">
    <property type="entry name" value="Peptidoglycan-bd-like"/>
</dbReference>
<dbReference type="SUPFAM" id="SSF103190">
    <property type="entry name" value="Sensory domain-like"/>
    <property type="match status" value="1"/>
</dbReference>
<evidence type="ECO:0000259" key="3">
    <source>
        <dbReference type="PROSITE" id="PS50885"/>
    </source>
</evidence>
<dbReference type="PROSITE" id="PS50885">
    <property type="entry name" value="HAMP"/>
    <property type="match status" value="1"/>
</dbReference>
<keyword evidence="1" id="KW-0175">Coiled coil</keyword>
<dbReference type="Pfam" id="PF01471">
    <property type="entry name" value="PG_binding_1"/>
    <property type="match status" value="1"/>
</dbReference>
<dbReference type="Pfam" id="PF00672">
    <property type="entry name" value="HAMP"/>
    <property type="match status" value="1"/>
</dbReference>
<keyword evidence="5" id="KW-1185">Reference proteome</keyword>
<evidence type="ECO:0000256" key="1">
    <source>
        <dbReference type="SAM" id="Coils"/>
    </source>
</evidence>
<evidence type="ECO:0000313" key="4">
    <source>
        <dbReference type="EMBL" id="MFB2876739.1"/>
    </source>
</evidence>
<dbReference type="RefSeq" id="WP_413269862.1">
    <property type="nucleotide sequence ID" value="NZ_JBHFNQ010000062.1"/>
</dbReference>
<organism evidence="4 5">
    <name type="scientific">Floridaenema aerugineum BLCC-F46</name>
    <dbReference type="NCBI Taxonomy" id="3153654"/>
    <lineage>
        <taxon>Bacteria</taxon>
        <taxon>Bacillati</taxon>
        <taxon>Cyanobacteriota</taxon>
        <taxon>Cyanophyceae</taxon>
        <taxon>Oscillatoriophycideae</taxon>
        <taxon>Aerosakkonematales</taxon>
        <taxon>Aerosakkonemataceae</taxon>
        <taxon>Floridanema</taxon>
        <taxon>Floridanema aerugineum</taxon>
    </lineage>
</organism>
<dbReference type="Gene3D" id="1.10.101.10">
    <property type="entry name" value="PGBD-like superfamily/PGBD"/>
    <property type="match status" value="1"/>
</dbReference>
<evidence type="ECO:0000313" key="5">
    <source>
        <dbReference type="Proteomes" id="UP001576774"/>
    </source>
</evidence>
<dbReference type="InterPro" id="IPR036366">
    <property type="entry name" value="PGBDSf"/>
</dbReference>
<accession>A0ABV4X1T2</accession>
<gene>
    <name evidence="4" type="ORF">ACE1CC_07580</name>
</gene>
<feature type="transmembrane region" description="Helical" evidence="2">
    <location>
        <begin position="21"/>
        <end position="45"/>
    </location>
</feature>
<reference evidence="4 5" key="1">
    <citation type="submission" date="2024-09" db="EMBL/GenBank/DDBJ databases">
        <title>Floridaenema gen nov. (Aerosakkonemataceae, Aerosakkonematales ord. nov., Cyanobacteria) from benthic tropical and subtropical fresh waters, with the description of four new species.</title>
        <authorList>
            <person name="Moretto J.A."/>
            <person name="Berthold D.E."/>
            <person name="Lefler F.W."/>
            <person name="Huang I.-S."/>
            <person name="Laughinghouse H. IV."/>
        </authorList>
    </citation>
    <scope>NUCLEOTIDE SEQUENCE [LARGE SCALE GENOMIC DNA]</scope>
    <source>
        <strain evidence="4 5">BLCC-F46</strain>
    </source>
</reference>
<dbReference type="EMBL" id="JBHFNQ010000062">
    <property type="protein sequence ID" value="MFB2876739.1"/>
    <property type="molecule type" value="Genomic_DNA"/>
</dbReference>
<keyword evidence="2" id="KW-1133">Transmembrane helix</keyword>
<dbReference type="InterPro" id="IPR036365">
    <property type="entry name" value="PGBD-like_sf"/>
</dbReference>
<keyword evidence="2" id="KW-0472">Membrane</keyword>
<evidence type="ECO:0000256" key="2">
    <source>
        <dbReference type="SAM" id="Phobius"/>
    </source>
</evidence>
<feature type="domain" description="HAMP" evidence="3">
    <location>
        <begin position="427"/>
        <end position="482"/>
    </location>
</feature>
<dbReference type="CDD" id="cd06225">
    <property type="entry name" value="HAMP"/>
    <property type="match status" value="1"/>
</dbReference>
<dbReference type="Gene3D" id="6.10.340.10">
    <property type="match status" value="1"/>
</dbReference>
<proteinExistence type="predicted"/>
<protein>
    <submittedName>
        <fullName evidence="4">Peptidoglycan-binding protein</fullName>
    </submittedName>
</protein>
<sequence length="533" mass="60230">MKKLSEIKHFPKILNPKRWSITAKISTALVVAAVLPIALITTYNFRENEKNTTKREYDNLSLLAQGLADRLDQLLIDNQLVVKQLSGDSEIVDFLLATPEEQKSRLPQINQMLENFRVSSPSDDFETVYLLNKKGEIIAIPPTKKHIKWQNTNCQIRQYFQKAIAGELYISTILTGLTGGEPGLYFSSPIRKVETIKEGDTGKKVRQLEEQLQKRGFAIKSVNNVYDANTAAVVREFQKSHNLAITGRVDAHTWKELIGTENNSEILGVAVLEMKANAIWKIVNSLNVGKEHVAFLVDREGIVIAYPNKSFLYKSLEPLSPEALKRVSADRGYPPEKLKQDLGFNELAQIIKSPQKPHQGEFSDSKENGKKIVSSTTMKNPYQQWTVGVIEPKQQLLDHLYNLRWKTYLAGIVVTSGAALGALLLAKSMVKPIGVLTKTATELEKGNYDLEPLNQVSKSEDDIGNLVRVFSKMAEEVKAREQKLKQQLVELQIEIDQAKKERQVAEITETDYFQELQKKAKQMRRKNSKSQES</sequence>
<feature type="coiled-coil region" evidence="1">
    <location>
        <begin position="474"/>
        <end position="533"/>
    </location>
</feature>
<name>A0ABV4X1T2_9CYAN</name>